<name>A0AB34I5S1_ESCRO</name>
<protein>
    <submittedName>
        <fullName evidence="1">Uncharacterized protein</fullName>
    </submittedName>
</protein>
<keyword evidence="2" id="KW-1185">Reference proteome</keyword>
<evidence type="ECO:0000313" key="2">
    <source>
        <dbReference type="Proteomes" id="UP001159641"/>
    </source>
</evidence>
<comment type="caution">
    <text evidence="1">The sequence shown here is derived from an EMBL/GenBank/DDBJ whole genome shotgun (WGS) entry which is preliminary data.</text>
</comment>
<gene>
    <name evidence="1" type="ORF">J1605_016637</name>
</gene>
<reference evidence="1 2" key="1">
    <citation type="submission" date="2022-11" db="EMBL/GenBank/DDBJ databases">
        <title>Whole genome sequence of Eschrichtius robustus ER-17-0199.</title>
        <authorList>
            <person name="Bruniche-Olsen A."/>
            <person name="Black A.N."/>
            <person name="Fields C.J."/>
            <person name="Walden K."/>
            <person name="Dewoody J.A."/>
        </authorList>
    </citation>
    <scope>NUCLEOTIDE SEQUENCE [LARGE SCALE GENOMIC DNA]</scope>
    <source>
        <strain evidence="1">ER-17-0199</strain>
        <tissue evidence="1">Blubber</tissue>
    </source>
</reference>
<sequence>MSGWIATSKTRMQDSWSSLTFSSGHVDVKAL</sequence>
<organism evidence="1 2">
    <name type="scientific">Eschrichtius robustus</name>
    <name type="common">California gray whale</name>
    <name type="synonym">Eschrichtius gibbosus</name>
    <dbReference type="NCBI Taxonomy" id="9764"/>
    <lineage>
        <taxon>Eukaryota</taxon>
        <taxon>Metazoa</taxon>
        <taxon>Chordata</taxon>
        <taxon>Craniata</taxon>
        <taxon>Vertebrata</taxon>
        <taxon>Euteleostomi</taxon>
        <taxon>Mammalia</taxon>
        <taxon>Eutheria</taxon>
        <taxon>Laurasiatheria</taxon>
        <taxon>Artiodactyla</taxon>
        <taxon>Whippomorpha</taxon>
        <taxon>Cetacea</taxon>
        <taxon>Mysticeti</taxon>
        <taxon>Eschrichtiidae</taxon>
        <taxon>Eschrichtius</taxon>
    </lineage>
</organism>
<proteinExistence type="predicted"/>
<accession>A0AB34I5S1</accession>
<dbReference type="EMBL" id="JAIQCJ010000020">
    <property type="protein sequence ID" value="KAJ8798834.1"/>
    <property type="molecule type" value="Genomic_DNA"/>
</dbReference>
<dbReference type="Proteomes" id="UP001159641">
    <property type="component" value="Unassembled WGS sequence"/>
</dbReference>
<dbReference type="AlphaFoldDB" id="A0AB34I5S1"/>
<evidence type="ECO:0000313" key="1">
    <source>
        <dbReference type="EMBL" id="KAJ8798834.1"/>
    </source>
</evidence>